<gene>
    <name evidence="1" type="ORF">BFJ65_g15221</name>
</gene>
<accession>A0A3L6MZM5</accession>
<proteinExistence type="predicted"/>
<evidence type="ECO:0000313" key="2">
    <source>
        <dbReference type="Proteomes" id="UP000270866"/>
    </source>
</evidence>
<dbReference type="EMBL" id="MRCU01000011">
    <property type="protein sequence ID" value="RKK09917.1"/>
    <property type="molecule type" value="Genomic_DNA"/>
</dbReference>
<dbReference type="AlphaFoldDB" id="A0A3L6MZM5"/>
<evidence type="ECO:0000313" key="1">
    <source>
        <dbReference type="EMBL" id="RKK09917.1"/>
    </source>
</evidence>
<organism evidence="1 2">
    <name type="scientific">Fusarium oxysporum f. sp. cepae</name>
    <dbReference type="NCBI Taxonomy" id="396571"/>
    <lineage>
        <taxon>Eukaryota</taxon>
        <taxon>Fungi</taxon>
        <taxon>Dikarya</taxon>
        <taxon>Ascomycota</taxon>
        <taxon>Pezizomycotina</taxon>
        <taxon>Sordariomycetes</taxon>
        <taxon>Hypocreomycetidae</taxon>
        <taxon>Hypocreales</taxon>
        <taxon>Nectriaceae</taxon>
        <taxon>Fusarium</taxon>
        <taxon>Fusarium oxysporum species complex</taxon>
    </lineage>
</organism>
<sequence length="38" mass="4243">MARSFALWFNGLCNRYTIIAVSGWPEGQGFDSPLQPLV</sequence>
<name>A0A3L6MZM5_FUSOX</name>
<comment type="caution">
    <text evidence="1">The sequence shown here is derived from an EMBL/GenBank/DDBJ whole genome shotgun (WGS) entry which is preliminary data.</text>
</comment>
<reference evidence="1 2" key="1">
    <citation type="journal article" date="2018" name="Sci. Rep.">
        <title>Characterisation of pathogen-specific regions and novel effector candidates in Fusarium oxysporum f. sp. cepae.</title>
        <authorList>
            <person name="Armitage A.D."/>
            <person name="Taylor A."/>
            <person name="Sobczyk M.K."/>
            <person name="Baxter L."/>
            <person name="Greenfield B.P."/>
            <person name="Bates H.J."/>
            <person name="Wilson F."/>
            <person name="Jackson A.C."/>
            <person name="Ott S."/>
            <person name="Harrison R.J."/>
            <person name="Clarkson J.P."/>
        </authorList>
    </citation>
    <scope>NUCLEOTIDE SEQUENCE [LARGE SCALE GENOMIC DNA]</scope>
    <source>
        <strain evidence="1 2">FoC_Fus2</strain>
    </source>
</reference>
<dbReference type="Proteomes" id="UP000270866">
    <property type="component" value="Unassembled WGS sequence"/>
</dbReference>
<protein>
    <submittedName>
        <fullName evidence="1">Uncharacterized protein</fullName>
    </submittedName>
</protein>